<sequence length="364" mass="38967">MKKSLIMILAAMMVLSFALAGCGAGSDADDNGAVEENGEDPIRVGLVLSTGGLGDQSFNDAAFRGLEQAEEELGIEFDYYEPEDSAEDETALRHYAEQDFDLVIGVGFQMQDTLKEVAEDMDHINFAIVDGGYDEIPENVATLNFAQHEGSFLAGALAALVTEVDTIGFMGGVEGALIGQFEAGFVQGAKHVNPDVDVDIRYVGDFGDIDRGRETARGQVERGADVIYHAAGGSGMGLFEVAEDEEIYAIGVDSNQNMVAPGYVIASMLKRVDTAVYGITEAVLNGEFQGGTNYVFDLADDGVGLTSLTDLDIEEQDAADAEVITQDELEAIEEMKQSVTAEHADKIEELKQQIISGEIVVDME</sequence>
<reference evidence="9" key="2">
    <citation type="submission" date="2024-06" db="EMBL/GenBank/DDBJ databases">
        <authorList>
            <person name="Petrova K.O."/>
            <person name="Toshchakov S.V."/>
            <person name="Boltjanskaja Y.V."/>
            <person name="Kevbrin V."/>
        </authorList>
    </citation>
    <scope>NUCLEOTIDE SEQUENCE</scope>
    <source>
        <strain evidence="9">Z-910T</strain>
    </source>
</reference>
<keyword evidence="4 7" id="KW-0732">Signal</keyword>
<dbReference type="EMBL" id="CP158367">
    <property type="protein sequence ID" value="XBX76284.1"/>
    <property type="molecule type" value="Genomic_DNA"/>
</dbReference>
<evidence type="ECO:0000256" key="5">
    <source>
        <dbReference type="ARBA" id="ARBA00023136"/>
    </source>
</evidence>
<evidence type="ECO:0000256" key="7">
    <source>
        <dbReference type="SAM" id="SignalP"/>
    </source>
</evidence>
<keyword evidence="6" id="KW-0449">Lipoprotein</keyword>
<keyword evidence="5" id="KW-0472">Membrane</keyword>
<dbReference type="AlphaFoldDB" id="A0AAU7VQT5"/>
<dbReference type="InterPro" id="IPR050957">
    <property type="entry name" value="BMP_lipoprotein"/>
</dbReference>
<feature type="signal peptide" evidence="7">
    <location>
        <begin position="1"/>
        <end position="20"/>
    </location>
</feature>
<evidence type="ECO:0000256" key="6">
    <source>
        <dbReference type="ARBA" id="ARBA00023288"/>
    </source>
</evidence>
<accession>A0AAU7VQT5</accession>
<dbReference type="InterPro" id="IPR003760">
    <property type="entry name" value="PnrA-like"/>
</dbReference>
<evidence type="ECO:0000256" key="3">
    <source>
        <dbReference type="ARBA" id="ARBA00022475"/>
    </source>
</evidence>
<comment type="subcellular location">
    <subcellularLocation>
        <location evidence="1">Cell membrane</location>
        <topology evidence="1">Lipid-anchor</topology>
    </subcellularLocation>
</comment>
<dbReference type="GO" id="GO:0005886">
    <property type="term" value="C:plasma membrane"/>
    <property type="evidence" value="ECO:0007669"/>
    <property type="project" value="UniProtKB-SubCell"/>
</dbReference>
<reference evidence="9" key="1">
    <citation type="journal article" date="2013" name="Extremophiles">
        <title>Proteinivorax tanatarense gen. nov., sp. nov., an anaerobic, haloalkaliphilic, proteolytic bacterium isolated from a decaying algal bloom, and proposal of Proteinivoraceae fam. nov.</title>
        <authorList>
            <person name="Kevbrin V."/>
            <person name="Boltyanskaya Y."/>
            <person name="Zhilina T."/>
            <person name="Kolganova T."/>
            <person name="Lavrentjeva E."/>
            <person name="Kuznetsov B."/>
        </authorList>
    </citation>
    <scope>NUCLEOTIDE SEQUENCE</scope>
    <source>
        <strain evidence="9">Z-910T</strain>
    </source>
</reference>
<dbReference type="SUPFAM" id="SSF53822">
    <property type="entry name" value="Periplasmic binding protein-like I"/>
    <property type="match status" value="1"/>
</dbReference>
<name>A0AAU7VQT5_9FIRM</name>
<evidence type="ECO:0000256" key="4">
    <source>
        <dbReference type="ARBA" id="ARBA00022729"/>
    </source>
</evidence>
<dbReference type="CDD" id="cd06354">
    <property type="entry name" value="PBP1_PrnA-like"/>
    <property type="match status" value="1"/>
</dbReference>
<protein>
    <submittedName>
        <fullName evidence="9">BMP family ABC transporter substrate-binding protein</fullName>
    </submittedName>
</protein>
<dbReference type="PANTHER" id="PTHR34296:SF2">
    <property type="entry name" value="ABC TRANSPORTER GUANOSINE-BINDING PROTEIN NUPN"/>
    <property type="match status" value="1"/>
</dbReference>
<dbReference type="PANTHER" id="PTHR34296">
    <property type="entry name" value="TRANSCRIPTIONAL ACTIVATOR PROTEIN MED"/>
    <property type="match status" value="1"/>
</dbReference>
<dbReference type="Pfam" id="PF02608">
    <property type="entry name" value="Bmp"/>
    <property type="match status" value="1"/>
</dbReference>
<dbReference type="PROSITE" id="PS51257">
    <property type="entry name" value="PROKAR_LIPOPROTEIN"/>
    <property type="match status" value="1"/>
</dbReference>
<comment type="similarity">
    <text evidence="2">Belongs to the BMP lipoprotein family.</text>
</comment>
<proteinExistence type="inferred from homology"/>
<evidence type="ECO:0000259" key="8">
    <source>
        <dbReference type="Pfam" id="PF02608"/>
    </source>
</evidence>
<organism evidence="9">
    <name type="scientific">Proteinivorax tanatarense</name>
    <dbReference type="NCBI Taxonomy" id="1260629"/>
    <lineage>
        <taxon>Bacteria</taxon>
        <taxon>Bacillati</taxon>
        <taxon>Bacillota</taxon>
        <taxon>Clostridia</taxon>
        <taxon>Eubacteriales</taxon>
        <taxon>Proteinivoracaceae</taxon>
        <taxon>Proteinivorax</taxon>
    </lineage>
</organism>
<evidence type="ECO:0000313" key="9">
    <source>
        <dbReference type="EMBL" id="XBX76284.1"/>
    </source>
</evidence>
<dbReference type="Gene3D" id="3.40.50.2300">
    <property type="match status" value="2"/>
</dbReference>
<dbReference type="InterPro" id="IPR028082">
    <property type="entry name" value="Peripla_BP_I"/>
</dbReference>
<evidence type="ECO:0000256" key="2">
    <source>
        <dbReference type="ARBA" id="ARBA00008610"/>
    </source>
</evidence>
<feature type="chain" id="PRO_5043851557" evidence="7">
    <location>
        <begin position="21"/>
        <end position="364"/>
    </location>
</feature>
<dbReference type="RefSeq" id="WP_350345018.1">
    <property type="nucleotide sequence ID" value="NZ_CP158367.1"/>
</dbReference>
<gene>
    <name evidence="9" type="ORF">PRVXT_001469</name>
</gene>
<keyword evidence="3" id="KW-1003">Cell membrane</keyword>
<evidence type="ECO:0000256" key="1">
    <source>
        <dbReference type="ARBA" id="ARBA00004193"/>
    </source>
</evidence>
<feature type="domain" description="ABC transporter substrate-binding protein PnrA-like" evidence="8">
    <location>
        <begin position="46"/>
        <end position="334"/>
    </location>
</feature>